<gene>
    <name evidence="1" type="ORF">MNODULE_20650</name>
</gene>
<proteinExistence type="predicted"/>
<dbReference type="RefSeq" id="WP_168063107.1">
    <property type="nucleotide sequence ID" value="NZ_VTOW01000005.1"/>
</dbReference>
<evidence type="ECO:0000313" key="1">
    <source>
        <dbReference type="EMBL" id="NKE73169.1"/>
    </source>
</evidence>
<keyword evidence="2" id="KW-1185">Reference proteome</keyword>
<dbReference type="Proteomes" id="UP000534783">
    <property type="component" value="Unassembled WGS sequence"/>
</dbReference>
<dbReference type="EMBL" id="VTOW01000005">
    <property type="protein sequence ID" value="NKE73169.1"/>
    <property type="molecule type" value="Genomic_DNA"/>
</dbReference>
<sequence>MSTLYGVICPYCQKKAYVQVPDTPPPGPNDEASEVTEESPCTACGQTIVAYTKSNAEWGVRQKK</sequence>
<reference evidence="1 2" key="1">
    <citation type="journal article" date="2020" name="Nature">
        <title>Bacterial chemolithoautotrophy via manganese oxidation.</title>
        <authorList>
            <person name="Yu H."/>
            <person name="Leadbetter J.R."/>
        </authorList>
    </citation>
    <scope>NUCLEOTIDE SEQUENCE [LARGE SCALE GENOMIC DNA]</scope>
    <source>
        <strain evidence="1 2">Mn-1</strain>
    </source>
</reference>
<protein>
    <submittedName>
        <fullName evidence="1">Uncharacterized protein</fullName>
    </submittedName>
</protein>
<comment type="caution">
    <text evidence="1">The sequence shown here is derived from an EMBL/GenBank/DDBJ whole genome shotgun (WGS) entry which is preliminary data.</text>
</comment>
<dbReference type="AlphaFoldDB" id="A0A7X6DTQ9"/>
<evidence type="ECO:0000313" key="2">
    <source>
        <dbReference type="Proteomes" id="UP000534783"/>
    </source>
</evidence>
<organism evidence="1 2">
    <name type="scientific">Candidatus Manganitrophus noduliformans</name>
    <dbReference type="NCBI Taxonomy" id="2606439"/>
    <lineage>
        <taxon>Bacteria</taxon>
        <taxon>Pseudomonadati</taxon>
        <taxon>Nitrospirota</taxon>
        <taxon>Nitrospiria</taxon>
        <taxon>Candidatus Troglogloeales</taxon>
        <taxon>Candidatus Manganitrophaceae</taxon>
        <taxon>Candidatus Manganitrophus</taxon>
    </lineage>
</organism>
<accession>A0A7X6DTQ9</accession>
<name>A0A7X6DTQ9_9BACT</name>